<feature type="domain" description="Fungal-type protein kinase" evidence="1">
    <location>
        <begin position="96"/>
        <end position="312"/>
    </location>
</feature>
<dbReference type="InParanoid" id="A0A165ETF3"/>
<evidence type="ECO:0000313" key="3">
    <source>
        <dbReference type="Proteomes" id="UP000077266"/>
    </source>
</evidence>
<sequence length="537" mass="61186">MAAKPPGRMTWVGFEIGGDSDALDSVCKEPCVGVVKISYQNNEDRWKEGELLDTVHADGWLPGVVRHVYWGRDVKADVGDMTVSDTNPDRVDGVKETLQLRSVGDPLSQCTTPLQMLKVAYDATETHLQLLKRKIIHRDFSWYNILCNPWHDQRTLDDKKPLAGIPCIDYILTGDTTKEPCCLIADFDHAGRYPDIYKPGYEGSCQKIATPMFCAIETSTDTPLVRKVDAYMLETLTTKFRDVEALAVFQQAFPEGDAGFVEMFEKVVELEQKRARLMTRPENEALRFTDPATVVHEPWYDVQSIFWSILWFFVRALPEGREPRDVMDGDFSTFANTLLTHKIGKEKNRTDDFFYWDGPRSYLHPDLVHFADLIRDLALYLSVPWHMYKNHPEFKLPDDHAHTAVRRLLLAEIYTLNQPKNPLNVTLDPTQPRIIHTIYNHLTIGLPVLWRAPKRKAELAELDERDADAKRHRVQGDDKLGVALVASEPTTAVGKAVLGHRCYERGCLPQSAGARAEKLRDDRYLFFGVGVRKPLPP</sequence>
<dbReference type="SUPFAM" id="SSF56112">
    <property type="entry name" value="Protein kinase-like (PK-like)"/>
    <property type="match status" value="1"/>
</dbReference>
<dbReference type="Gene3D" id="1.10.510.10">
    <property type="entry name" value="Transferase(Phosphotransferase) domain 1"/>
    <property type="match status" value="1"/>
</dbReference>
<evidence type="ECO:0000259" key="1">
    <source>
        <dbReference type="Pfam" id="PF17667"/>
    </source>
</evidence>
<reference evidence="2 3" key="1">
    <citation type="journal article" date="2016" name="Mol. Biol. Evol.">
        <title>Comparative Genomics of Early-Diverging Mushroom-Forming Fungi Provides Insights into the Origins of Lignocellulose Decay Capabilities.</title>
        <authorList>
            <person name="Nagy L.G."/>
            <person name="Riley R."/>
            <person name="Tritt A."/>
            <person name="Adam C."/>
            <person name="Daum C."/>
            <person name="Floudas D."/>
            <person name="Sun H."/>
            <person name="Yadav J.S."/>
            <person name="Pangilinan J."/>
            <person name="Larsson K.H."/>
            <person name="Matsuura K."/>
            <person name="Barry K."/>
            <person name="Labutti K."/>
            <person name="Kuo R."/>
            <person name="Ohm R.A."/>
            <person name="Bhattacharya S.S."/>
            <person name="Shirouzu T."/>
            <person name="Yoshinaga Y."/>
            <person name="Martin F.M."/>
            <person name="Grigoriev I.V."/>
            <person name="Hibbett D.S."/>
        </authorList>
    </citation>
    <scope>NUCLEOTIDE SEQUENCE [LARGE SCALE GENOMIC DNA]</scope>
    <source>
        <strain evidence="2 3">HHB12029</strain>
    </source>
</reference>
<proteinExistence type="predicted"/>
<dbReference type="InterPro" id="IPR040976">
    <property type="entry name" value="Pkinase_fungal"/>
</dbReference>
<accession>A0A165ETF3</accession>
<dbReference type="OrthoDB" id="5569250at2759"/>
<dbReference type="InterPro" id="IPR011009">
    <property type="entry name" value="Kinase-like_dom_sf"/>
</dbReference>
<gene>
    <name evidence="2" type="ORF">EXIGLDRAFT_723487</name>
</gene>
<protein>
    <recommendedName>
        <fullName evidence="1">Fungal-type protein kinase domain-containing protein</fullName>
    </recommendedName>
</protein>
<dbReference type="Pfam" id="PF17667">
    <property type="entry name" value="Pkinase_fungal"/>
    <property type="match status" value="1"/>
</dbReference>
<dbReference type="Proteomes" id="UP000077266">
    <property type="component" value="Unassembled WGS sequence"/>
</dbReference>
<dbReference type="AlphaFoldDB" id="A0A165ETF3"/>
<dbReference type="EMBL" id="KV426119">
    <property type="protein sequence ID" value="KZV87643.1"/>
    <property type="molecule type" value="Genomic_DNA"/>
</dbReference>
<name>A0A165ETF3_EXIGL</name>
<keyword evidence="3" id="KW-1185">Reference proteome</keyword>
<organism evidence="2 3">
    <name type="scientific">Exidia glandulosa HHB12029</name>
    <dbReference type="NCBI Taxonomy" id="1314781"/>
    <lineage>
        <taxon>Eukaryota</taxon>
        <taxon>Fungi</taxon>
        <taxon>Dikarya</taxon>
        <taxon>Basidiomycota</taxon>
        <taxon>Agaricomycotina</taxon>
        <taxon>Agaricomycetes</taxon>
        <taxon>Auriculariales</taxon>
        <taxon>Exidiaceae</taxon>
        <taxon>Exidia</taxon>
    </lineage>
</organism>
<evidence type="ECO:0000313" key="2">
    <source>
        <dbReference type="EMBL" id="KZV87643.1"/>
    </source>
</evidence>